<keyword evidence="1" id="KW-0812">Transmembrane</keyword>
<keyword evidence="1" id="KW-0472">Membrane</keyword>
<name>A0A1H3RVA6_9PSEU</name>
<evidence type="ECO:0000313" key="3">
    <source>
        <dbReference type="Proteomes" id="UP000199529"/>
    </source>
</evidence>
<feature type="transmembrane region" description="Helical" evidence="1">
    <location>
        <begin position="82"/>
        <end position="103"/>
    </location>
</feature>
<feature type="transmembrane region" description="Helical" evidence="1">
    <location>
        <begin position="54"/>
        <end position="75"/>
    </location>
</feature>
<gene>
    <name evidence="2" type="ORF">SAMN05216215_10589</name>
</gene>
<sequence>MTIWGALAGGFIGTLVLTTALRAANEFKLTRIDIPFLLGTCLTVNRSRAKALGYLAHFLFGELFALGYYGLFVALGTSSWWLGALFGLVHGLFAGTALVNLLLPAVHPRMGTSLTSAPRTALLEPPGFLLLNYGVVTPVVSLLGHVLYGALVGGFISYSG</sequence>
<accession>A0A1H3RVA6</accession>
<dbReference type="OrthoDB" id="161967at2"/>
<reference evidence="3" key="1">
    <citation type="submission" date="2016-10" db="EMBL/GenBank/DDBJ databases">
        <authorList>
            <person name="Varghese N."/>
            <person name="Submissions S."/>
        </authorList>
    </citation>
    <scope>NUCLEOTIDE SEQUENCE [LARGE SCALE GENOMIC DNA]</scope>
    <source>
        <strain evidence="3">CGMCC 4.3530</strain>
    </source>
</reference>
<organism evidence="2 3">
    <name type="scientific">Saccharopolyspora shandongensis</name>
    <dbReference type="NCBI Taxonomy" id="418495"/>
    <lineage>
        <taxon>Bacteria</taxon>
        <taxon>Bacillati</taxon>
        <taxon>Actinomycetota</taxon>
        <taxon>Actinomycetes</taxon>
        <taxon>Pseudonocardiales</taxon>
        <taxon>Pseudonocardiaceae</taxon>
        <taxon>Saccharopolyspora</taxon>
    </lineage>
</organism>
<evidence type="ECO:0008006" key="4">
    <source>
        <dbReference type="Google" id="ProtNLM"/>
    </source>
</evidence>
<evidence type="ECO:0000313" key="2">
    <source>
        <dbReference type="EMBL" id="SDZ29560.1"/>
    </source>
</evidence>
<dbReference type="STRING" id="418495.SAMN05216215_10589"/>
<evidence type="ECO:0000256" key="1">
    <source>
        <dbReference type="SAM" id="Phobius"/>
    </source>
</evidence>
<protein>
    <recommendedName>
        <fullName evidence="4">DUF1440 domain-containing protein</fullName>
    </recommendedName>
</protein>
<dbReference type="AlphaFoldDB" id="A0A1H3RVA6"/>
<dbReference type="EMBL" id="FNOK01000058">
    <property type="protein sequence ID" value="SDZ29560.1"/>
    <property type="molecule type" value="Genomic_DNA"/>
</dbReference>
<feature type="transmembrane region" description="Helical" evidence="1">
    <location>
        <begin position="135"/>
        <end position="158"/>
    </location>
</feature>
<keyword evidence="1" id="KW-1133">Transmembrane helix</keyword>
<keyword evidence="3" id="KW-1185">Reference proteome</keyword>
<dbReference type="RefSeq" id="WP_093275845.1">
    <property type="nucleotide sequence ID" value="NZ_FNOK01000058.1"/>
</dbReference>
<proteinExistence type="predicted"/>
<dbReference type="Proteomes" id="UP000199529">
    <property type="component" value="Unassembled WGS sequence"/>
</dbReference>